<dbReference type="Gene3D" id="2.40.128.140">
    <property type="entry name" value="Outer membrane protein"/>
    <property type="match status" value="1"/>
</dbReference>
<name>A0A1I0MST8_9RHOB</name>
<feature type="chain" id="PRO_5011543071" description="Outer membrane protein" evidence="1">
    <location>
        <begin position="20"/>
        <end position="301"/>
    </location>
</feature>
<feature type="signal peptide" evidence="1">
    <location>
        <begin position="1"/>
        <end position="19"/>
    </location>
</feature>
<gene>
    <name evidence="2" type="ORF">SAMN04488515_0188</name>
</gene>
<dbReference type="STRING" id="364200.SAMN04488515_0188"/>
<proteinExistence type="predicted"/>
<dbReference type="OrthoDB" id="7721289at2"/>
<evidence type="ECO:0000313" key="3">
    <source>
        <dbReference type="Proteomes" id="UP000199167"/>
    </source>
</evidence>
<keyword evidence="3" id="KW-1185">Reference proteome</keyword>
<dbReference type="Pfam" id="PF09982">
    <property type="entry name" value="LpxR"/>
    <property type="match status" value="1"/>
</dbReference>
<dbReference type="InterPro" id="IPR018707">
    <property type="entry name" value="LpxR"/>
</dbReference>
<dbReference type="RefSeq" id="WP_089989156.1">
    <property type="nucleotide sequence ID" value="NZ_FOIZ01000001.1"/>
</dbReference>
<organism evidence="2 3">
    <name type="scientific">Cognatiyoonia koreensis</name>
    <dbReference type="NCBI Taxonomy" id="364200"/>
    <lineage>
        <taxon>Bacteria</taxon>
        <taxon>Pseudomonadati</taxon>
        <taxon>Pseudomonadota</taxon>
        <taxon>Alphaproteobacteria</taxon>
        <taxon>Rhodobacterales</taxon>
        <taxon>Paracoccaceae</taxon>
        <taxon>Cognatiyoonia</taxon>
    </lineage>
</organism>
<evidence type="ECO:0008006" key="4">
    <source>
        <dbReference type="Google" id="ProtNLM"/>
    </source>
</evidence>
<evidence type="ECO:0000256" key="1">
    <source>
        <dbReference type="SAM" id="SignalP"/>
    </source>
</evidence>
<evidence type="ECO:0000313" key="2">
    <source>
        <dbReference type="EMBL" id="SEV91135.1"/>
    </source>
</evidence>
<protein>
    <recommendedName>
        <fullName evidence="4">Outer membrane protein</fullName>
    </recommendedName>
</protein>
<accession>A0A1I0MST8</accession>
<dbReference type="Proteomes" id="UP000199167">
    <property type="component" value="Unassembled WGS sequence"/>
</dbReference>
<dbReference type="InterPro" id="IPR037107">
    <property type="entry name" value="Put_OMP_sf"/>
</dbReference>
<sequence>MRSLLTAAIIFLSVLASEAAAEQREAIGTGRLFTNDYFGDQRDRWRTGSYVLSHLRSPAPYDGQPRPFGDIIEYRFRGEIIAPQTGGNNEGMRPYVGALSLGAHTHFGFGGSLASLGADVTAIGPQTGLDRFQETFHEAFSLPLPSRRNQLDDEVFISGTAALSHLILLGDDVTLRPFAEAQVGVEDIVRVGGDVIIGAVGQEDLMLRDVVTGQLYRGTTSAGFGPSIMVGADIAAVGDSAYLPADSGYVASETRTRARAGVHYQVSEDISFFYGMTYLSEEFEGQPEGQVLGSLKLNFNF</sequence>
<keyword evidence="1" id="KW-0732">Signal</keyword>
<dbReference type="AlphaFoldDB" id="A0A1I0MST8"/>
<reference evidence="2 3" key="1">
    <citation type="submission" date="2016-10" db="EMBL/GenBank/DDBJ databases">
        <authorList>
            <person name="de Groot N.N."/>
        </authorList>
    </citation>
    <scope>NUCLEOTIDE SEQUENCE [LARGE SCALE GENOMIC DNA]</scope>
    <source>
        <strain evidence="2 3">DSM 17925</strain>
    </source>
</reference>
<dbReference type="EMBL" id="FOIZ01000001">
    <property type="protein sequence ID" value="SEV91135.1"/>
    <property type="molecule type" value="Genomic_DNA"/>
</dbReference>